<sequence length="85" mass="9606">MEDYPTDAKDMLPAERALRTLLASAVYEKPGIGEKISVPEKTESEGQFEARQADTIAKIGNWDIVEEDEGYREKIIKLLKTGHRN</sequence>
<accession>A0A437AA14</accession>
<comment type="caution">
    <text evidence="1">The sequence shown here is derived from an EMBL/GenBank/DDBJ whole genome shotgun (WGS) entry which is preliminary data.</text>
</comment>
<gene>
    <name evidence="1" type="ORF">DFL_001971</name>
</gene>
<dbReference type="AlphaFoldDB" id="A0A437AA14"/>
<dbReference type="RefSeq" id="XP_067493304.1">
    <property type="nucleotide sequence ID" value="XM_067630684.1"/>
</dbReference>
<protein>
    <submittedName>
        <fullName evidence="1">Uncharacterized protein</fullName>
    </submittedName>
</protein>
<name>A0A437AA14_ARTFL</name>
<proteinExistence type="predicted"/>
<reference evidence="1 2" key="1">
    <citation type="submission" date="2019-01" db="EMBL/GenBank/DDBJ databases">
        <title>Intercellular communication is required for trap formation in the nematode-trapping fungus Duddingtonia flagrans.</title>
        <authorList>
            <person name="Youssar L."/>
            <person name="Wernet V."/>
            <person name="Hensel N."/>
            <person name="Hildebrandt H.-G."/>
            <person name="Fischer R."/>
        </authorList>
    </citation>
    <scope>NUCLEOTIDE SEQUENCE [LARGE SCALE GENOMIC DNA]</scope>
    <source>
        <strain evidence="1 2">CBS H-5679</strain>
    </source>
</reference>
<dbReference type="EMBL" id="SAEB01000003">
    <property type="protein sequence ID" value="RVD87760.1"/>
    <property type="molecule type" value="Genomic_DNA"/>
</dbReference>
<evidence type="ECO:0000313" key="1">
    <source>
        <dbReference type="EMBL" id="RVD87760.1"/>
    </source>
</evidence>
<dbReference type="VEuPathDB" id="FungiDB:DFL_001971"/>
<organism evidence="1 2">
    <name type="scientific">Arthrobotrys flagrans</name>
    <name type="common">Nematode-trapping fungus</name>
    <name type="synonym">Trichothecium flagrans</name>
    <dbReference type="NCBI Taxonomy" id="97331"/>
    <lineage>
        <taxon>Eukaryota</taxon>
        <taxon>Fungi</taxon>
        <taxon>Dikarya</taxon>
        <taxon>Ascomycota</taxon>
        <taxon>Pezizomycotina</taxon>
        <taxon>Orbiliomycetes</taxon>
        <taxon>Orbiliales</taxon>
        <taxon>Orbiliaceae</taxon>
        <taxon>Arthrobotrys</taxon>
    </lineage>
</organism>
<dbReference type="Proteomes" id="UP000283090">
    <property type="component" value="Unassembled WGS sequence"/>
</dbReference>
<dbReference type="GeneID" id="93584282"/>
<evidence type="ECO:0000313" key="2">
    <source>
        <dbReference type="Proteomes" id="UP000283090"/>
    </source>
</evidence>
<keyword evidence="2" id="KW-1185">Reference proteome</keyword>